<keyword evidence="4" id="KW-1185">Reference proteome</keyword>
<evidence type="ECO:0000259" key="2">
    <source>
        <dbReference type="Pfam" id="PF20766"/>
    </source>
</evidence>
<evidence type="ECO:0000259" key="1">
    <source>
        <dbReference type="Pfam" id="PF04289"/>
    </source>
</evidence>
<dbReference type="AlphaFoldDB" id="A0A6A9QKK9"/>
<comment type="caution">
    <text evidence="3">The sequence shown here is derived from an EMBL/GenBank/DDBJ whole genome shotgun (WGS) entry which is preliminary data.</text>
</comment>
<dbReference type="Pfam" id="PF20766">
    <property type="entry name" value="DUF447_C"/>
    <property type="match status" value="1"/>
</dbReference>
<dbReference type="SUPFAM" id="SSF50475">
    <property type="entry name" value="FMN-binding split barrel"/>
    <property type="match status" value="1"/>
</dbReference>
<dbReference type="Gene3D" id="2.30.110.10">
    <property type="entry name" value="Electron Transport, Fmn-binding Protein, Chain A"/>
    <property type="match status" value="1"/>
</dbReference>
<dbReference type="OrthoDB" id="146030at2157"/>
<evidence type="ECO:0000313" key="4">
    <source>
        <dbReference type="Proteomes" id="UP000440125"/>
    </source>
</evidence>
<feature type="domain" description="DUF447" evidence="2">
    <location>
        <begin position="133"/>
        <end position="177"/>
    </location>
</feature>
<dbReference type="Pfam" id="PF04289">
    <property type="entry name" value="DUF447_N"/>
    <property type="match status" value="1"/>
</dbReference>
<gene>
    <name evidence="3" type="ORF">D1867_04045</name>
</gene>
<organism evidence="3 4">
    <name type="scientific">Acidianus infernus</name>
    <dbReference type="NCBI Taxonomy" id="12915"/>
    <lineage>
        <taxon>Archaea</taxon>
        <taxon>Thermoproteota</taxon>
        <taxon>Thermoprotei</taxon>
        <taxon>Sulfolobales</taxon>
        <taxon>Sulfolobaceae</taxon>
        <taxon>Acidianus</taxon>
    </lineage>
</organism>
<sequence>MELHEAIKNIFPSSGIYEVILGTKGIRDNISPIGVIVDGSQLKVKLYKCTTTYQNILVYPYCSINVVIDNPKMFYLALFNKPVKYTLIHGLPVVSDNVIFSNCKIIEDHTEYVILSLDPFDVKYSRHKISAFNRGNCLFIDLLVNVTRLDIFSREELDSMLKVISYEIKVIKRTQPNLLDIIREIEDLIISKGYKLE</sequence>
<dbReference type="RefSeq" id="WP_155862913.1">
    <property type="nucleotide sequence ID" value="NZ_WFIY01000004.1"/>
</dbReference>
<dbReference type="InterPro" id="IPR012349">
    <property type="entry name" value="Split_barrel_FMN-bd"/>
</dbReference>
<evidence type="ECO:0000313" key="3">
    <source>
        <dbReference type="EMBL" id="MUM64438.1"/>
    </source>
</evidence>
<accession>A0A6A9QKK9</accession>
<reference evidence="3 4" key="1">
    <citation type="submission" date="2019-10" db="EMBL/GenBank/DDBJ databases">
        <title>Genome Sequences from Six Type Strain Members of the Archaeal Family Sulfolobaceae: Acidianus ambivalens, Acidianus infernus, Metallosphaera prunae, Stygiolobus azoricus, Sulfolobus metallicus, and Sulfurisphaera ohwakuensis.</title>
        <authorList>
            <person name="Counts J.A."/>
            <person name="Kelly R.M."/>
        </authorList>
    </citation>
    <scope>NUCLEOTIDE SEQUENCE [LARGE SCALE GENOMIC DNA]</scope>
    <source>
        <strain evidence="3 4">DSM 3191</strain>
    </source>
</reference>
<dbReference type="EMBL" id="WFIY01000004">
    <property type="protein sequence ID" value="MUM64438.1"/>
    <property type="molecule type" value="Genomic_DNA"/>
</dbReference>
<protein>
    <submittedName>
        <fullName evidence="3">DUF447 family protein</fullName>
    </submittedName>
</protein>
<dbReference type="InterPro" id="IPR007386">
    <property type="entry name" value="DUF447_N"/>
</dbReference>
<dbReference type="InterPro" id="IPR049288">
    <property type="entry name" value="DUF447_C"/>
</dbReference>
<feature type="domain" description="DUF447" evidence="1">
    <location>
        <begin position="17"/>
        <end position="124"/>
    </location>
</feature>
<name>A0A6A9QKK9_ACIIN</name>
<dbReference type="Proteomes" id="UP000440125">
    <property type="component" value="Unassembled WGS sequence"/>
</dbReference>
<proteinExistence type="predicted"/>